<dbReference type="InterPro" id="IPR036909">
    <property type="entry name" value="Cyt_c-like_dom_sf"/>
</dbReference>
<dbReference type="GO" id="GO:0046872">
    <property type="term" value="F:metal ion binding"/>
    <property type="evidence" value="ECO:0007669"/>
    <property type="project" value="UniProtKB-KW"/>
</dbReference>
<name>A0AAE9ZK43_9PROT</name>
<organism evidence="8 9">
    <name type="scientific">Hyphococcus flavus</name>
    <dbReference type="NCBI Taxonomy" id="1866326"/>
    <lineage>
        <taxon>Bacteria</taxon>
        <taxon>Pseudomonadati</taxon>
        <taxon>Pseudomonadota</taxon>
        <taxon>Alphaproteobacteria</taxon>
        <taxon>Parvularculales</taxon>
        <taxon>Parvularculaceae</taxon>
        <taxon>Hyphococcus</taxon>
    </lineage>
</organism>
<keyword evidence="3 4" id="KW-0408">Iron</keyword>
<dbReference type="AlphaFoldDB" id="A0AAE9ZK43"/>
<dbReference type="SUPFAM" id="SSF52821">
    <property type="entry name" value="Rhodanese/Cell cycle control phosphatase"/>
    <property type="match status" value="1"/>
</dbReference>
<accession>A0AAE9ZK43</accession>
<keyword evidence="9" id="KW-1185">Reference proteome</keyword>
<sequence>MKLWLRMVGAALCVLTSALVTASAQTSSPLSERDAARAAEDYERYCALCHGPEREGYANDHAPSLKSGTLLFPGNRLFLFRSIAYGRPDTAMAAYREESGGPMSNREIFRMVDWLYAQEGVDPRYDEDGNDGQLPYIRIEGDVDLGRQVYARECASCHGASGEGGTGTALSNPVMLIFASDLFLKRTIEEGRENTPMLGFKDKLTPEEIDGVTAFLRSKAGGADLEQPGDKNPPTPDEYVINADGADPEFTLEDEIYISSEQLNQALEDKRRMVILDTRAASWWRMGHIEGAVPIPYYSDFDDIIDDLPRDVWIVGYCECPRALAAYTIRQLHDRGFEKTAVLWEGIQGWAGLGYPVILGRAEEQEAEEE</sequence>
<feature type="domain" description="Cytochrome c" evidence="7">
    <location>
        <begin position="33"/>
        <end position="119"/>
    </location>
</feature>
<dbReference type="Pfam" id="PF00581">
    <property type="entry name" value="Rhodanese"/>
    <property type="match status" value="1"/>
</dbReference>
<keyword evidence="1 4" id="KW-0349">Heme</keyword>
<evidence type="ECO:0000256" key="5">
    <source>
        <dbReference type="SAM" id="SignalP"/>
    </source>
</evidence>
<evidence type="ECO:0000256" key="1">
    <source>
        <dbReference type="ARBA" id="ARBA00022617"/>
    </source>
</evidence>
<feature type="signal peptide" evidence="5">
    <location>
        <begin position="1"/>
        <end position="22"/>
    </location>
</feature>
<dbReference type="Gene3D" id="3.40.250.10">
    <property type="entry name" value="Rhodanese-like domain"/>
    <property type="match status" value="1"/>
</dbReference>
<dbReference type="RefSeq" id="WP_274494550.1">
    <property type="nucleotide sequence ID" value="NZ_CP118166.1"/>
</dbReference>
<dbReference type="Proteomes" id="UP001214043">
    <property type="component" value="Chromosome"/>
</dbReference>
<dbReference type="PANTHER" id="PTHR33751">
    <property type="entry name" value="CBB3-TYPE CYTOCHROME C OXIDASE SUBUNIT FIXP"/>
    <property type="match status" value="1"/>
</dbReference>
<evidence type="ECO:0000256" key="3">
    <source>
        <dbReference type="ARBA" id="ARBA00023004"/>
    </source>
</evidence>
<evidence type="ECO:0000256" key="2">
    <source>
        <dbReference type="ARBA" id="ARBA00022723"/>
    </source>
</evidence>
<dbReference type="EMBL" id="CP118166">
    <property type="protein sequence ID" value="WDI32616.1"/>
    <property type="molecule type" value="Genomic_DNA"/>
</dbReference>
<protein>
    <submittedName>
        <fullName evidence="8">C-type cytochrome</fullName>
    </submittedName>
</protein>
<feature type="domain" description="Rhodanese" evidence="6">
    <location>
        <begin position="269"/>
        <end position="359"/>
    </location>
</feature>
<dbReference type="PROSITE" id="PS50206">
    <property type="entry name" value="RHODANESE_3"/>
    <property type="match status" value="1"/>
</dbReference>
<dbReference type="KEGG" id="hfl:PUV54_05330"/>
<evidence type="ECO:0000259" key="7">
    <source>
        <dbReference type="PROSITE" id="PS51007"/>
    </source>
</evidence>
<dbReference type="CDD" id="cd00158">
    <property type="entry name" value="RHOD"/>
    <property type="match status" value="1"/>
</dbReference>
<feature type="domain" description="Cytochrome c" evidence="7">
    <location>
        <begin position="141"/>
        <end position="220"/>
    </location>
</feature>
<gene>
    <name evidence="8" type="ORF">PUV54_05330</name>
</gene>
<dbReference type="PROSITE" id="PS51007">
    <property type="entry name" value="CYTC"/>
    <property type="match status" value="2"/>
</dbReference>
<keyword evidence="2 4" id="KW-0479">Metal-binding</keyword>
<dbReference type="PANTHER" id="PTHR33751:SF1">
    <property type="entry name" value="CBB3-TYPE CYTOCHROME C OXIDASE SUBUNIT FIXP"/>
    <property type="match status" value="1"/>
</dbReference>
<evidence type="ECO:0000313" key="8">
    <source>
        <dbReference type="EMBL" id="WDI32616.1"/>
    </source>
</evidence>
<dbReference type="InterPro" id="IPR001763">
    <property type="entry name" value="Rhodanese-like_dom"/>
</dbReference>
<dbReference type="Gene3D" id="1.10.760.10">
    <property type="entry name" value="Cytochrome c-like domain"/>
    <property type="match status" value="2"/>
</dbReference>
<dbReference type="GO" id="GO:0020037">
    <property type="term" value="F:heme binding"/>
    <property type="evidence" value="ECO:0007669"/>
    <property type="project" value="InterPro"/>
</dbReference>
<dbReference type="SMART" id="SM00450">
    <property type="entry name" value="RHOD"/>
    <property type="match status" value="1"/>
</dbReference>
<dbReference type="Pfam" id="PF13442">
    <property type="entry name" value="Cytochrome_CBB3"/>
    <property type="match status" value="2"/>
</dbReference>
<dbReference type="InterPro" id="IPR009056">
    <property type="entry name" value="Cyt_c-like_dom"/>
</dbReference>
<dbReference type="InterPro" id="IPR050597">
    <property type="entry name" value="Cytochrome_c_Oxidase_Subunit"/>
</dbReference>
<evidence type="ECO:0000313" key="9">
    <source>
        <dbReference type="Proteomes" id="UP001214043"/>
    </source>
</evidence>
<dbReference type="SUPFAM" id="SSF46626">
    <property type="entry name" value="Cytochrome c"/>
    <property type="match status" value="2"/>
</dbReference>
<evidence type="ECO:0000259" key="6">
    <source>
        <dbReference type="PROSITE" id="PS50206"/>
    </source>
</evidence>
<reference evidence="8" key="1">
    <citation type="submission" date="2023-02" db="EMBL/GenBank/DDBJ databases">
        <title>Genome sequence of Hyphococcus flavus.</title>
        <authorList>
            <person name="Rong J.-C."/>
            <person name="Zhao Q."/>
            <person name="Yi M."/>
            <person name="Wu J.-Y."/>
        </authorList>
    </citation>
    <scope>NUCLEOTIDE SEQUENCE</scope>
    <source>
        <strain evidence="8">MCCC 1K03223</strain>
    </source>
</reference>
<dbReference type="InterPro" id="IPR036873">
    <property type="entry name" value="Rhodanese-like_dom_sf"/>
</dbReference>
<feature type="chain" id="PRO_5041970595" evidence="5">
    <location>
        <begin position="23"/>
        <end position="370"/>
    </location>
</feature>
<proteinExistence type="predicted"/>
<dbReference type="GO" id="GO:0009055">
    <property type="term" value="F:electron transfer activity"/>
    <property type="evidence" value="ECO:0007669"/>
    <property type="project" value="InterPro"/>
</dbReference>
<evidence type="ECO:0000256" key="4">
    <source>
        <dbReference type="PROSITE-ProRule" id="PRU00433"/>
    </source>
</evidence>
<keyword evidence="5" id="KW-0732">Signal</keyword>